<organism evidence="1 2">
    <name type="scientific">Caerostris extrusa</name>
    <name type="common">Bark spider</name>
    <name type="synonym">Caerostris bankana</name>
    <dbReference type="NCBI Taxonomy" id="172846"/>
    <lineage>
        <taxon>Eukaryota</taxon>
        <taxon>Metazoa</taxon>
        <taxon>Ecdysozoa</taxon>
        <taxon>Arthropoda</taxon>
        <taxon>Chelicerata</taxon>
        <taxon>Arachnida</taxon>
        <taxon>Araneae</taxon>
        <taxon>Araneomorphae</taxon>
        <taxon>Entelegynae</taxon>
        <taxon>Araneoidea</taxon>
        <taxon>Araneidae</taxon>
        <taxon>Caerostris</taxon>
    </lineage>
</organism>
<comment type="caution">
    <text evidence="1">The sequence shown here is derived from an EMBL/GenBank/DDBJ whole genome shotgun (WGS) entry which is preliminary data.</text>
</comment>
<reference evidence="1 2" key="1">
    <citation type="submission" date="2021-06" db="EMBL/GenBank/DDBJ databases">
        <title>Caerostris extrusa draft genome.</title>
        <authorList>
            <person name="Kono N."/>
            <person name="Arakawa K."/>
        </authorList>
    </citation>
    <scope>NUCLEOTIDE SEQUENCE [LARGE SCALE GENOMIC DNA]</scope>
</reference>
<evidence type="ECO:0000313" key="2">
    <source>
        <dbReference type="Proteomes" id="UP001054945"/>
    </source>
</evidence>
<sequence>MFSLSPKWNFALHAPSYHLSVRAQLPSPGDADTHCSKSYTHCCGSEHLIFIKCVVSLSASASKLFRLPPFRKFWVLLNWTLAESYEFS</sequence>
<keyword evidence="2" id="KW-1185">Reference proteome</keyword>
<accession>A0AAV4XK02</accession>
<protein>
    <submittedName>
        <fullName evidence="1">Uncharacterized protein</fullName>
    </submittedName>
</protein>
<gene>
    <name evidence="1" type="ORF">CEXT_99351</name>
</gene>
<name>A0AAV4XK02_CAEEX</name>
<dbReference type="Proteomes" id="UP001054945">
    <property type="component" value="Unassembled WGS sequence"/>
</dbReference>
<evidence type="ECO:0000313" key="1">
    <source>
        <dbReference type="EMBL" id="GIY94260.1"/>
    </source>
</evidence>
<dbReference type="EMBL" id="BPLR01000370">
    <property type="protein sequence ID" value="GIY94260.1"/>
    <property type="molecule type" value="Genomic_DNA"/>
</dbReference>
<proteinExistence type="predicted"/>
<dbReference type="AlphaFoldDB" id="A0AAV4XK02"/>